<gene>
    <name evidence="3" type="ORF">BN2614_LOCUS6</name>
</gene>
<feature type="non-terminal residue" evidence="3">
    <location>
        <position position="98"/>
    </location>
</feature>
<dbReference type="GO" id="GO:0140664">
    <property type="term" value="F:ATP-dependent DNA damage sensor activity"/>
    <property type="evidence" value="ECO:0007669"/>
    <property type="project" value="InterPro"/>
</dbReference>
<dbReference type="InterPro" id="IPR036890">
    <property type="entry name" value="HATPase_C_sf"/>
</dbReference>
<evidence type="ECO:0000256" key="1">
    <source>
        <dbReference type="ARBA" id="ARBA00006082"/>
    </source>
</evidence>
<dbReference type="InterPro" id="IPR038973">
    <property type="entry name" value="MutL/Mlh/Pms-like"/>
</dbReference>
<organism evidence="3 4">
    <name type="scientific">Gulo gulo</name>
    <name type="common">Wolverine</name>
    <name type="synonym">Gluton</name>
    <dbReference type="NCBI Taxonomy" id="48420"/>
    <lineage>
        <taxon>Eukaryota</taxon>
        <taxon>Metazoa</taxon>
        <taxon>Chordata</taxon>
        <taxon>Craniata</taxon>
        <taxon>Vertebrata</taxon>
        <taxon>Euteleostomi</taxon>
        <taxon>Mammalia</taxon>
        <taxon>Eutheria</taxon>
        <taxon>Laurasiatheria</taxon>
        <taxon>Carnivora</taxon>
        <taxon>Caniformia</taxon>
        <taxon>Musteloidea</taxon>
        <taxon>Mustelidae</taxon>
        <taxon>Guloninae</taxon>
        <taxon>Gulo</taxon>
    </lineage>
</organism>
<comment type="caution">
    <text evidence="3">The sequence shown here is derived from an EMBL/GenBank/DDBJ whole genome shotgun (WGS) entry which is preliminary data.</text>
</comment>
<dbReference type="GO" id="GO:0032389">
    <property type="term" value="C:MutLalpha complex"/>
    <property type="evidence" value="ECO:0007669"/>
    <property type="project" value="TreeGrafter"/>
</dbReference>
<name>A0A9X9Q700_GULGU</name>
<feature type="compositionally biased region" description="Low complexity" evidence="2">
    <location>
        <begin position="25"/>
        <end position="34"/>
    </location>
</feature>
<dbReference type="GO" id="GO:0006298">
    <property type="term" value="P:mismatch repair"/>
    <property type="evidence" value="ECO:0007669"/>
    <property type="project" value="InterPro"/>
</dbReference>
<keyword evidence="4" id="KW-1185">Reference proteome</keyword>
<sequence>RRPHPEGAGHGVGSSQWAAGGGASVGAAAGTVSSPGGGSGSGSMELAEGPSTELAKAIKPIDRKSVHQICSGQVVLSLSTAVKELVENSVDAGATTIG</sequence>
<evidence type="ECO:0000313" key="4">
    <source>
        <dbReference type="Proteomes" id="UP000269945"/>
    </source>
</evidence>
<accession>A0A9X9Q700</accession>
<dbReference type="PANTHER" id="PTHR10073">
    <property type="entry name" value="DNA MISMATCH REPAIR PROTEIN MLH, PMS, MUTL"/>
    <property type="match status" value="1"/>
</dbReference>
<protein>
    <submittedName>
        <fullName evidence="3">Uncharacterized protein</fullName>
    </submittedName>
</protein>
<dbReference type="GO" id="GO:0016446">
    <property type="term" value="P:somatic hypermutation of immunoglobulin genes"/>
    <property type="evidence" value="ECO:0007669"/>
    <property type="project" value="TreeGrafter"/>
</dbReference>
<proteinExistence type="inferred from homology"/>
<evidence type="ECO:0000256" key="2">
    <source>
        <dbReference type="SAM" id="MobiDB-lite"/>
    </source>
</evidence>
<comment type="similarity">
    <text evidence="1">Belongs to the DNA mismatch repair MutL/HexB family.</text>
</comment>
<evidence type="ECO:0000313" key="3">
    <source>
        <dbReference type="EMBL" id="VCX37155.1"/>
    </source>
</evidence>
<dbReference type="PANTHER" id="PTHR10073:SF52">
    <property type="entry name" value="MISMATCH REPAIR ENDONUCLEASE PMS2"/>
    <property type="match status" value="1"/>
</dbReference>
<dbReference type="Proteomes" id="UP000269945">
    <property type="component" value="Unassembled WGS sequence"/>
</dbReference>
<reference evidence="3 4" key="1">
    <citation type="submission" date="2018-10" db="EMBL/GenBank/DDBJ databases">
        <authorList>
            <person name="Ekblom R."/>
            <person name="Jareborg N."/>
        </authorList>
    </citation>
    <scope>NUCLEOTIDE SEQUENCE [LARGE SCALE GENOMIC DNA]</scope>
    <source>
        <tissue evidence="3">Muscle</tissue>
    </source>
</reference>
<dbReference type="Gene3D" id="3.30.565.10">
    <property type="entry name" value="Histidine kinase-like ATPase, C-terminal domain"/>
    <property type="match status" value="1"/>
</dbReference>
<dbReference type="GO" id="GO:0016887">
    <property type="term" value="F:ATP hydrolysis activity"/>
    <property type="evidence" value="ECO:0007669"/>
    <property type="project" value="InterPro"/>
</dbReference>
<dbReference type="AlphaFoldDB" id="A0A9X9Q700"/>
<dbReference type="SUPFAM" id="SSF55874">
    <property type="entry name" value="ATPase domain of HSP90 chaperone/DNA topoisomerase II/histidine kinase"/>
    <property type="match status" value="1"/>
</dbReference>
<feature type="non-terminal residue" evidence="3">
    <location>
        <position position="1"/>
    </location>
</feature>
<dbReference type="EMBL" id="CYRY02043048">
    <property type="protein sequence ID" value="VCX37155.1"/>
    <property type="molecule type" value="Genomic_DNA"/>
</dbReference>
<feature type="region of interest" description="Disordered" evidence="2">
    <location>
        <begin position="1"/>
        <end position="51"/>
    </location>
</feature>